<evidence type="ECO:0000256" key="3">
    <source>
        <dbReference type="SAM" id="Phobius"/>
    </source>
</evidence>
<gene>
    <name evidence="4" type="ORF">FF38_09292</name>
</gene>
<dbReference type="PROSITE" id="PS00616">
    <property type="entry name" value="HIS_ACID_PHOSPHAT_1"/>
    <property type="match status" value="2"/>
</dbReference>
<keyword evidence="3" id="KW-1133">Transmembrane helix</keyword>
<dbReference type="PANTHER" id="PTHR11567">
    <property type="entry name" value="ACID PHOSPHATASE-RELATED"/>
    <property type="match status" value="1"/>
</dbReference>
<dbReference type="FunFam" id="3.40.50.1240:FF:000038">
    <property type="entry name" value="venom acid phosphatase Acph-1"/>
    <property type="match status" value="1"/>
</dbReference>
<dbReference type="Gene3D" id="3.40.50.1240">
    <property type="entry name" value="Phosphoglycerate mutase-like"/>
    <property type="match status" value="2"/>
</dbReference>
<feature type="transmembrane region" description="Helical" evidence="3">
    <location>
        <begin position="25"/>
        <end position="42"/>
    </location>
</feature>
<dbReference type="InterPro" id="IPR029033">
    <property type="entry name" value="His_PPase_superfam"/>
</dbReference>
<proteinExistence type="inferred from homology"/>
<dbReference type="EMBL" id="JRES01000484">
    <property type="protein sequence ID" value="KNC30891.1"/>
    <property type="molecule type" value="Genomic_DNA"/>
</dbReference>
<keyword evidence="3" id="KW-0812">Transmembrane</keyword>
<dbReference type="OrthoDB" id="5821688at2759"/>
<accession>A0A0L0CF82</accession>
<evidence type="ECO:0000313" key="4">
    <source>
        <dbReference type="EMBL" id="KNC30891.1"/>
    </source>
</evidence>
<dbReference type="InterPro" id="IPR033379">
    <property type="entry name" value="Acid_Pase_AS"/>
</dbReference>
<evidence type="ECO:0000313" key="5">
    <source>
        <dbReference type="Proteomes" id="UP000037069"/>
    </source>
</evidence>
<dbReference type="AlphaFoldDB" id="A0A0L0CF82"/>
<name>A0A0L0CF82_LUCCU</name>
<sequence length="803" mass="93365">MISNSSCPKHCKSNKMLFNISRKNFLFLLLLSSIVIIVIIIFCTTTTVKTQFECFNTEVDTKNSTLELVHIVLRHGPRTPVDTYPRDPYVNSGFEPTGWGHITNKGKRELYELGKLLNKRYGKYMEPYYTPDKVYAQATASPRAMMTLSTVLASMFPPHNTPMEWHPALNWQPIPIFSEPLDQDSLLLVRTPCPRYFEARDEVFELPEVKAEMLKYQSLFKNLTEITGMNVSNAEHINSLYITLEAERDFGLPLPEWTKEYFPDKMQFLAEQSYVYNAYTREMQKIKGGPFLKKMYDEMLKKRAQKLKPFDRKMFIYTGHDWTVGNILSALKVWDRQMPRFSVMAIFELHKNPITQEYYVEIFLRNDEHGCLKQLQIPHCDLKCPLDKLLLLSQDVLPNEPYAERCTAKNSNFIEPPPSLELTFDLTTMKSPYLLFIILLYLIQNLLVGAFETTREPKVAAAKQTTLKLAHVLFRHGIRTPVNTYSNDPYKNETFFPYGWGHLTNDGKRDLYQIGKWLGRRYMDFLAPYYKPESVYARSTASPRTLMSMATVLAGMFPPNNTPMKWNPKLNWQPIPIFSEPLERDVALRMQTDCKAYSEMEKHLVSLEKPEGLYEELTQLTGDNVTKSSDVSSIFITLWVEKLYGLKLPDWTKDLYPDKMRFMAEQSYADLVATPEMKRIKAGPFLEMLTKQMLDKVNGTLKPTERKMFIYCAHDWTITNILIGLNVWKRQMPNFAALILFELHQDNETKEYYMELYFQNGPKNTLESLTLPGCSFQCPLTKVMELLQNVLPTATYDEMCDNE</sequence>
<dbReference type="GO" id="GO:0003993">
    <property type="term" value="F:acid phosphatase activity"/>
    <property type="evidence" value="ECO:0007669"/>
    <property type="project" value="UniProtKB-EC"/>
</dbReference>
<protein>
    <recommendedName>
        <fullName evidence="6">Venom acid phosphatase Acph-1</fullName>
    </recommendedName>
</protein>
<dbReference type="CDD" id="cd07061">
    <property type="entry name" value="HP_HAP_like"/>
    <property type="match status" value="2"/>
</dbReference>
<organism evidence="4 5">
    <name type="scientific">Lucilia cuprina</name>
    <name type="common">Green bottle fly</name>
    <name type="synonym">Australian sheep blowfly</name>
    <dbReference type="NCBI Taxonomy" id="7375"/>
    <lineage>
        <taxon>Eukaryota</taxon>
        <taxon>Metazoa</taxon>
        <taxon>Ecdysozoa</taxon>
        <taxon>Arthropoda</taxon>
        <taxon>Hexapoda</taxon>
        <taxon>Insecta</taxon>
        <taxon>Pterygota</taxon>
        <taxon>Neoptera</taxon>
        <taxon>Endopterygota</taxon>
        <taxon>Diptera</taxon>
        <taxon>Brachycera</taxon>
        <taxon>Muscomorpha</taxon>
        <taxon>Oestroidea</taxon>
        <taxon>Calliphoridae</taxon>
        <taxon>Luciliinae</taxon>
        <taxon>Lucilia</taxon>
    </lineage>
</organism>
<dbReference type="Pfam" id="PF00328">
    <property type="entry name" value="His_Phos_2"/>
    <property type="match status" value="2"/>
</dbReference>
<dbReference type="InterPro" id="IPR000560">
    <property type="entry name" value="His_Pase_clade-2"/>
</dbReference>
<keyword evidence="5" id="KW-1185">Reference proteome</keyword>
<evidence type="ECO:0000256" key="2">
    <source>
        <dbReference type="ARBA" id="ARBA00005375"/>
    </source>
</evidence>
<dbReference type="PANTHER" id="PTHR11567:SF205">
    <property type="entry name" value="GH28721P-RELATED"/>
    <property type="match status" value="1"/>
</dbReference>
<comment type="similarity">
    <text evidence="2">Belongs to the histidine acid phosphatase family.</text>
</comment>
<keyword evidence="3" id="KW-0472">Membrane</keyword>
<dbReference type="OMA" id="PEWVHDY"/>
<dbReference type="STRING" id="7375.A0A0L0CF82"/>
<dbReference type="InterPro" id="IPR050645">
    <property type="entry name" value="Histidine_acid_phosphatase"/>
</dbReference>
<comment type="caution">
    <text evidence="4">The sequence shown here is derived from an EMBL/GenBank/DDBJ whole genome shotgun (WGS) entry which is preliminary data.</text>
</comment>
<evidence type="ECO:0008006" key="6">
    <source>
        <dbReference type="Google" id="ProtNLM"/>
    </source>
</evidence>
<evidence type="ECO:0000256" key="1">
    <source>
        <dbReference type="ARBA" id="ARBA00000032"/>
    </source>
</evidence>
<reference evidence="4 5" key="1">
    <citation type="journal article" date="2015" name="Nat. Commun.">
        <title>Lucilia cuprina genome unlocks parasitic fly biology to underpin future interventions.</title>
        <authorList>
            <person name="Anstead C.A."/>
            <person name="Korhonen P.K."/>
            <person name="Young N.D."/>
            <person name="Hall R.S."/>
            <person name="Jex A.R."/>
            <person name="Murali S.C."/>
            <person name="Hughes D.S."/>
            <person name="Lee S.F."/>
            <person name="Perry T."/>
            <person name="Stroehlein A.J."/>
            <person name="Ansell B.R."/>
            <person name="Breugelmans B."/>
            <person name="Hofmann A."/>
            <person name="Qu J."/>
            <person name="Dugan S."/>
            <person name="Lee S.L."/>
            <person name="Chao H."/>
            <person name="Dinh H."/>
            <person name="Han Y."/>
            <person name="Doddapaneni H.V."/>
            <person name="Worley K.C."/>
            <person name="Muzny D.M."/>
            <person name="Ioannidis P."/>
            <person name="Waterhouse R.M."/>
            <person name="Zdobnov E.M."/>
            <person name="James P.J."/>
            <person name="Bagnall N.H."/>
            <person name="Kotze A.C."/>
            <person name="Gibbs R.A."/>
            <person name="Richards S."/>
            <person name="Batterham P."/>
            <person name="Gasser R.B."/>
        </authorList>
    </citation>
    <scope>NUCLEOTIDE SEQUENCE [LARGE SCALE GENOMIC DNA]</scope>
    <source>
        <strain evidence="4 5">LS</strain>
        <tissue evidence="4">Full body</tissue>
    </source>
</reference>
<dbReference type="SUPFAM" id="SSF53254">
    <property type="entry name" value="Phosphoglycerate mutase-like"/>
    <property type="match status" value="2"/>
</dbReference>
<dbReference type="Proteomes" id="UP000037069">
    <property type="component" value="Unassembled WGS sequence"/>
</dbReference>
<comment type="catalytic activity">
    <reaction evidence="1">
        <text>a phosphate monoester + H2O = an alcohol + phosphate</text>
        <dbReference type="Rhea" id="RHEA:15017"/>
        <dbReference type="ChEBI" id="CHEBI:15377"/>
        <dbReference type="ChEBI" id="CHEBI:30879"/>
        <dbReference type="ChEBI" id="CHEBI:43474"/>
        <dbReference type="ChEBI" id="CHEBI:67140"/>
        <dbReference type="EC" id="3.1.3.2"/>
    </reaction>
</comment>